<dbReference type="Pfam" id="PF00535">
    <property type="entry name" value="Glycos_transf_2"/>
    <property type="match status" value="1"/>
</dbReference>
<proteinExistence type="inferred from homology"/>
<name>A0A557P5N9_9VIBR</name>
<reference evidence="6 7" key="1">
    <citation type="submission" date="2019-07" db="EMBL/GenBank/DDBJ databases">
        <title>The draft genome sequence of Vibrio algivorus M1486.</title>
        <authorList>
            <person name="Meng X."/>
        </authorList>
    </citation>
    <scope>NUCLEOTIDE SEQUENCE [LARGE SCALE GENOMIC DNA]</scope>
    <source>
        <strain evidence="6 7">M1486</strain>
    </source>
</reference>
<dbReference type="PANTHER" id="PTHR43179:SF12">
    <property type="entry name" value="GALACTOFURANOSYLTRANSFERASE GLFT2"/>
    <property type="match status" value="1"/>
</dbReference>
<gene>
    <name evidence="6" type="ORF">FOF44_10675</name>
</gene>
<dbReference type="InterPro" id="IPR001173">
    <property type="entry name" value="Glyco_trans_2-like"/>
</dbReference>
<dbReference type="AlphaFoldDB" id="A0A557P5N9"/>
<evidence type="ECO:0000256" key="4">
    <source>
        <dbReference type="SAM" id="Phobius"/>
    </source>
</evidence>
<organism evidence="6 7">
    <name type="scientific">Vibrio algivorus</name>
    <dbReference type="NCBI Taxonomy" id="1667024"/>
    <lineage>
        <taxon>Bacteria</taxon>
        <taxon>Pseudomonadati</taxon>
        <taxon>Pseudomonadota</taxon>
        <taxon>Gammaproteobacteria</taxon>
        <taxon>Vibrionales</taxon>
        <taxon>Vibrionaceae</taxon>
        <taxon>Vibrio</taxon>
    </lineage>
</organism>
<dbReference type="Proteomes" id="UP000319828">
    <property type="component" value="Unassembled WGS sequence"/>
</dbReference>
<keyword evidence="4" id="KW-0472">Membrane</keyword>
<dbReference type="EMBL" id="VMKJ01000020">
    <property type="protein sequence ID" value="TVO35968.1"/>
    <property type="molecule type" value="Genomic_DNA"/>
</dbReference>
<evidence type="ECO:0000313" key="6">
    <source>
        <dbReference type="EMBL" id="TVO35968.1"/>
    </source>
</evidence>
<feature type="domain" description="Glycosyltransferase 2-like" evidence="5">
    <location>
        <begin position="8"/>
        <end position="132"/>
    </location>
</feature>
<dbReference type="OrthoDB" id="5291101at2"/>
<evidence type="ECO:0000256" key="1">
    <source>
        <dbReference type="ARBA" id="ARBA00006739"/>
    </source>
</evidence>
<evidence type="ECO:0000256" key="2">
    <source>
        <dbReference type="ARBA" id="ARBA00022676"/>
    </source>
</evidence>
<accession>A0A557P5N9</accession>
<comment type="caution">
    <text evidence="6">The sequence shown here is derived from an EMBL/GenBank/DDBJ whole genome shotgun (WGS) entry which is preliminary data.</text>
</comment>
<sequence>MENLNIAVVLVTFNRSAMLNENLQSLKQQGPLTYFIIDNNSSDDTKEVVDRFSSNIDDDVFYYNTQSNLGGAGGFAFGCEKALEHENKFTHLWLADDDVTFYSDCLASLKPYIDTRTILQPMRYDLNGVNAEASATKIDLDSIFILNHKRNSVMGTKWENAIQPFDVQNIPFEGPLIPRAIFEVVGVPDKNYFIFSDDLDFSLSALRNGFDIKCIPTAKMTRLRPAEPNYKPGDWKSYFVYRNFFHIHKKFGRNWFVRNRPYLLAFLVSLYCISNFNIAGLKVIKDALFDGMSDDFKLNKKYIP</sequence>
<protein>
    <submittedName>
        <fullName evidence="6">Glycosyltransferase</fullName>
    </submittedName>
</protein>
<dbReference type="SUPFAM" id="SSF53448">
    <property type="entry name" value="Nucleotide-diphospho-sugar transferases"/>
    <property type="match status" value="1"/>
</dbReference>
<feature type="transmembrane region" description="Helical" evidence="4">
    <location>
        <begin position="262"/>
        <end position="284"/>
    </location>
</feature>
<keyword evidence="4" id="KW-1133">Transmembrane helix</keyword>
<dbReference type="InterPro" id="IPR029044">
    <property type="entry name" value="Nucleotide-diphossugar_trans"/>
</dbReference>
<keyword evidence="2" id="KW-0328">Glycosyltransferase</keyword>
<dbReference type="Gene3D" id="3.90.550.10">
    <property type="entry name" value="Spore Coat Polysaccharide Biosynthesis Protein SpsA, Chain A"/>
    <property type="match status" value="1"/>
</dbReference>
<evidence type="ECO:0000259" key="5">
    <source>
        <dbReference type="Pfam" id="PF00535"/>
    </source>
</evidence>
<dbReference type="RefSeq" id="WP_144388335.1">
    <property type="nucleotide sequence ID" value="NZ_CANNCB010000050.1"/>
</dbReference>
<comment type="similarity">
    <text evidence="1">Belongs to the glycosyltransferase 2 family.</text>
</comment>
<dbReference type="GO" id="GO:0016757">
    <property type="term" value="F:glycosyltransferase activity"/>
    <property type="evidence" value="ECO:0007669"/>
    <property type="project" value="UniProtKB-KW"/>
</dbReference>
<keyword evidence="3 6" id="KW-0808">Transferase</keyword>
<evidence type="ECO:0000313" key="7">
    <source>
        <dbReference type="Proteomes" id="UP000319828"/>
    </source>
</evidence>
<evidence type="ECO:0000256" key="3">
    <source>
        <dbReference type="ARBA" id="ARBA00022679"/>
    </source>
</evidence>
<keyword evidence="4" id="KW-0812">Transmembrane</keyword>
<dbReference type="PANTHER" id="PTHR43179">
    <property type="entry name" value="RHAMNOSYLTRANSFERASE WBBL"/>
    <property type="match status" value="1"/>
</dbReference>